<dbReference type="InterPro" id="IPR051468">
    <property type="entry name" value="Fungal_SecMetab_SDRs"/>
</dbReference>
<dbReference type="PANTHER" id="PTHR43544:SF32">
    <property type="entry name" value="CHAIN DEHYDROGENASE, PUTATIVE (AFU_ORTHOLOGUE AFUA_5G01530)-RELATED"/>
    <property type="match status" value="1"/>
</dbReference>
<keyword evidence="2" id="KW-0175">Coiled coil</keyword>
<accession>A0A9X0DFB4</accession>
<evidence type="ECO:0000313" key="3">
    <source>
        <dbReference type="EMBL" id="KAJ8058698.1"/>
    </source>
</evidence>
<name>A0A9X0DFB4_9HELO</name>
<dbReference type="EMBL" id="JAPEIS010000016">
    <property type="protein sequence ID" value="KAJ8058698.1"/>
    <property type="molecule type" value="Genomic_DNA"/>
</dbReference>
<dbReference type="PRINTS" id="PR00081">
    <property type="entry name" value="GDHRDH"/>
</dbReference>
<comment type="caution">
    <text evidence="3">The sequence shown here is derived from an EMBL/GenBank/DDBJ whole genome shotgun (WGS) entry which is preliminary data.</text>
</comment>
<dbReference type="InterPro" id="IPR002347">
    <property type="entry name" value="SDR_fam"/>
</dbReference>
<sequence>MESRKIVLITGANSGIGYEAVKAFLQSTKPYHILFGARSLEKAQIAVDDLKKEVPESKNTIETLEVDLVSDGSIEKAFETVKEKHGKVDALVNNAGATFDIAYINGKGTLRECFNNAYDVNVAGTHVLTATFIPLLIKSQDPRLVFVTGLSAINQASKQYFPTPPQPAGWPKKIEFETIGYRCSKTALNMLMLDWNHKLKADGVKVWAVGPGMCATNLGGLGSEFAYKMGCEHPSRGGLIIRSVVEGERDEDVGKIVGKDGVVDWRGG</sequence>
<gene>
    <name evidence="3" type="ORF">OCU04_012870</name>
</gene>
<dbReference type="GO" id="GO:0019748">
    <property type="term" value="P:secondary metabolic process"/>
    <property type="evidence" value="ECO:0007669"/>
    <property type="project" value="TreeGrafter"/>
</dbReference>
<dbReference type="GO" id="GO:0016491">
    <property type="term" value="F:oxidoreductase activity"/>
    <property type="evidence" value="ECO:0007669"/>
    <property type="project" value="TreeGrafter"/>
</dbReference>
<evidence type="ECO:0000256" key="1">
    <source>
        <dbReference type="ARBA" id="ARBA00006484"/>
    </source>
</evidence>
<dbReference type="Pfam" id="PF00106">
    <property type="entry name" value="adh_short"/>
    <property type="match status" value="1"/>
</dbReference>
<dbReference type="AlphaFoldDB" id="A0A9X0DFB4"/>
<dbReference type="Gene3D" id="3.40.50.720">
    <property type="entry name" value="NAD(P)-binding Rossmann-like Domain"/>
    <property type="match status" value="1"/>
</dbReference>
<comment type="similarity">
    <text evidence="1">Belongs to the short-chain dehydrogenases/reductases (SDR) family.</text>
</comment>
<dbReference type="InterPro" id="IPR036291">
    <property type="entry name" value="NAD(P)-bd_dom_sf"/>
</dbReference>
<dbReference type="PANTHER" id="PTHR43544">
    <property type="entry name" value="SHORT-CHAIN DEHYDROGENASE/REDUCTASE"/>
    <property type="match status" value="1"/>
</dbReference>
<dbReference type="OrthoDB" id="1933717at2759"/>
<dbReference type="GO" id="GO:0005737">
    <property type="term" value="C:cytoplasm"/>
    <property type="evidence" value="ECO:0007669"/>
    <property type="project" value="TreeGrafter"/>
</dbReference>
<protein>
    <recommendedName>
        <fullName evidence="5">Short-chain dehydrogenase</fullName>
    </recommendedName>
</protein>
<keyword evidence="4" id="KW-1185">Reference proteome</keyword>
<reference evidence="3" key="1">
    <citation type="submission" date="2022-11" db="EMBL/GenBank/DDBJ databases">
        <title>Genome Resource of Sclerotinia nivalis Strain SnTB1, a Plant Pathogen Isolated from American Ginseng.</title>
        <authorList>
            <person name="Fan S."/>
        </authorList>
    </citation>
    <scope>NUCLEOTIDE SEQUENCE</scope>
    <source>
        <strain evidence="3">SnTB1</strain>
    </source>
</reference>
<evidence type="ECO:0000313" key="4">
    <source>
        <dbReference type="Proteomes" id="UP001152300"/>
    </source>
</evidence>
<dbReference type="SUPFAM" id="SSF51735">
    <property type="entry name" value="NAD(P)-binding Rossmann-fold domains"/>
    <property type="match status" value="1"/>
</dbReference>
<organism evidence="3 4">
    <name type="scientific">Sclerotinia nivalis</name>
    <dbReference type="NCBI Taxonomy" id="352851"/>
    <lineage>
        <taxon>Eukaryota</taxon>
        <taxon>Fungi</taxon>
        <taxon>Dikarya</taxon>
        <taxon>Ascomycota</taxon>
        <taxon>Pezizomycotina</taxon>
        <taxon>Leotiomycetes</taxon>
        <taxon>Helotiales</taxon>
        <taxon>Sclerotiniaceae</taxon>
        <taxon>Sclerotinia</taxon>
    </lineage>
</organism>
<feature type="coiled-coil region" evidence="2">
    <location>
        <begin position="40"/>
        <end position="67"/>
    </location>
</feature>
<dbReference type="Proteomes" id="UP001152300">
    <property type="component" value="Unassembled WGS sequence"/>
</dbReference>
<evidence type="ECO:0000256" key="2">
    <source>
        <dbReference type="SAM" id="Coils"/>
    </source>
</evidence>
<proteinExistence type="inferred from homology"/>
<evidence type="ECO:0008006" key="5">
    <source>
        <dbReference type="Google" id="ProtNLM"/>
    </source>
</evidence>